<dbReference type="RefSeq" id="WP_164211300.1">
    <property type="nucleotide sequence ID" value="NZ_JAAGSC010000041.1"/>
</dbReference>
<accession>A0A845UZJ9</accession>
<evidence type="ECO:0000256" key="1">
    <source>
        <dbReference type="ARBA" id="ARBA00004141"/>
    </source>
</evidence>
<feature type="transmembrane region" description="Helical" evidence="6">
    <location>
        <begin position="41"/>
        <end position="58"/>
    </location>
</feature>
<feature type="transmembrane region" description="Helical" evidence="6">
    <location>
        <begin position="223"/>
        <end position="240"/>
    </location>
</feature>
<dbReference type="PANTHER" id="PTHR21716:SF64">
    <property type="entry name" value="AI-2 TRANSPORT PROTEIN TQSA"/>
    <property type="match status" value="1"/>
</dbReference>
<organism evidence="7 8">
    <name type="scientific">Wenzhouxiangella limi</name>
    <dbReference type="NCBI Taxonomy" id="2707351"/>
    <lineage>
        <taxon>Bacteria</taxon>
        <taxon>Pseudomonadati</taxon>
        <taxon>Pseudomonadota</taxon>
        <taxon>Gammaproteobacteria</taxon>
        <taxon>Chromatiales</taxon>
        <taxon>Wenzhouxiangellaceae</taxon>
        <taxon>Wenzhouxiangella</taxon>
    </lineage>
</organism>
<dbReference type="AlphaFoldDB" id="A0A845UZJ9"/>
<feature type="transmembrane region" description="Helical" evidence="6">
    <location>
        <begin position="279"/>
        <end position="297"/>
    </location>
</feature>
<gene>
    <name evidence="7" type="ORF">G3I74_09200</name>
</gene>
<keyword evidence="4 6" id="KW-1133">Transmembrane helix</keyword>
<evidence type="ECO:0000313" key="8">
    <source>
        <dbReference type="Proteomes" id="UP000484885"/>
    </source>
</evidence>
<dbReference type="InterPro" id="IPR002549">
    <property type="entry name" value="AI-2E-like"/>
</dbReference>
<proteinExistence type="inferred from homology"/>
<dbReference type="EMBL" id="JAAGSC010000041">
    <property type="protein sequence ID" value="NDY95904.1"/>
    <property type="molecule type" value="Genomic_DNA"/>
</dbReference>
<evidence type="ECO:0000256" key="6">
    <source>
        <dbReference type="SAM" id="Phobius"/>
    </source>
</evidence>
<comment type="similarity">
    <text evidence="2">Belongs to the autoinducer-2 exporter (AI-2E) (TC 2.A.86) family.</text>
</comment>
<dbReference type="PANTHER" id="PTHR21716">
    <property type="entry name" value="TRANSMEMBRANE PROTEIN"/>
    <property type="match status" value="1"/>
</dbReference>
<feature type="transmembrane region" description="Helical" evidence="6">
    <location>
        <begin position="17"/>
        <end position="35"/>
    </location>
</feature>
<sequence>MTEREEARLPQLSRDQILWILGTTLLIGWLVWLLAPVLTPFLVSALLAYIADPIVSWLERMRMRRDVAVSLVFVVAALLLALALVLILPLLIRETTELFNRLPGYFEQLQSRFQPVLEEQLGLQLDPETFDAARLRQLLEENFSNIANAAQATWGYLTESGGRFMVWVTGIILIPLVSFYLMRDWNRLIAIIRDMLPRNIEPIAVQLAGECDEALGGFLRGQILVMFSLGVIYAIGLWLVGLNNGIAIGMIAGLVSFVPYLGAITGVLLAGVTAVIQNFDFWFLLSIAVVFTFGQLVESFVLTPRLVGDRIGLHPVLVIFLVLAGGQLFGFIGVLLALPVAAAGTVLVRYFYRGYKQSRIYQDEERS</sequence>
<dbReference type="Pfam" id="PF01594">
    <property type="entry name" value="AI-2E_transport"/>
    <property type="match status" value="1"/>
</dbReference>
<evidence type="ECO:0000256" key="4">
    <source>
        <dbReference type="ARBA" id="ARBA00022989"/>
    </source>
</evidence>
<feature type="transmembrane region" description="Helical" evidence="6">
    <location>
        <begin position="317"/>
        <end position="350"/>
    </location>
</feature>
<comment type="subcellular location">
    <subcellularLocation>
        <location evidence="1">Membrane</location>
        <topology evidence="1">Multi-pass membrane protein</topology>
    </subcellularLocation>
</comment>
<feature type="transmembrane region" description="Helical" evidence="6">
    <location>
        <begin position="246"/>
        <end position="272"/>
    </location>
</feature>
<comment type="caution">
    <text evidence="7">The sequence shown here is derived from an EMBL/GenBank/DDBJ whole genome shotgun (WGS) entry which is preliminary data.</text>
</comment>
<protein>
    <submittedName>
        <fullName evidence="7">AI-2E family transporter</fullName>
    </submittedName>
</protein>
<dbReference type="Proteomes" id="UP000484885">
    <property type="component" value="Unassembled WGS sequence"/>
</dbReference>
<feature type="transmembrane region" description="Helical" evidence="6">
    <location>
        <begin position="70"/>
        <end position="92"/>
    </location>
</feature>
<evidence type="ECO:0000256" key="5">
    <source>
        <dbReference type="ARBA" id="ARBA00023136"/>
    </source>
</evidence>
<dbReference type="GO" id="GO:0055085">
    <property type="term" value="P:transmembrane transport"/>
    <property type="evidence" value="ECO:0007669"/>
    <property type="project" value="TreeGrafter"/>
</dbReference>
<name>A0A845UZJ9_9GAMM</name>
<keyword evidence="8" id="KW-1185">Reference proteome</keyword>
<evidence type="ECO:0000256" key="2">
    <source>
        <dbReference type="ARBA" id="ARBA00009773"/>
    </source>
</evidence>
<keyword evidence="3 6" id="KW-0812">Transmembrane</keyword>
<reference evidence="7 8" key="1">
    <citation type="submission" date="2020-02" db="EMBL/GenBank/DDBJ databases">
        <authorList>
            <person name="Zhang X.-Y."/>
        </authorList>
    </citation>
    <scope>NUCLEOTIDE SEQUENCE [LARGE SCALE GENOMIC DNA]</scope>
    <source>
        <strain evidence="7 8">C33</strain>
    </source>
</reference>
<keyword evidence="5 6" id="KW-0472">Membrane</keyword>
<evidence type="ECO:0000313" key="7">
    <source>
        <dbReference type="EMBL" id="NDY95904.1"/>
    </source>
</evidence>
<feature type="transmembrane region" description="Helical" evidence="6">
    <location>
        <begin position="164"/>
        <end position="182"/>
    </location>
</feature>
<evidence type="ECO:0000256" key="3">
    <source>
        <dbReference type="ARBA" id="ARBA00022692"/>
    </source>
</evidence>
<dbReference type="GO" id="GO:0016020">
    <property type="term" value="C:membrane"/>
    <property type="evidence" value="ECO:0007669"/>
    <property type="project" value="UniProtKB-SubCell"/>
</dbReference>